<accession>J3NRK2</accession>
<protein>
    <recommendedName>
        <fullName evidence="6">PLC-like phosphodiesterase</fullName>
    </recommendedName>
</protein>
<dbReference type="SUPFAM" id="SSF51695">
    <property type="entry name" value="PLC-like phosphodiesterases"/>
    <property type="match status" value="1"/>
</dbReference>
<dbReference type="EnsemblFungi" id="EJT78808">
    <property type="protein sequence ID" value="EJT78808"/>
    <property type="gene ID" value="GGTG_03906"/>
</dbReference>
<dbReference type="InterPro" id="IPR051057">
    <property type="entry name" value="PI-PLC_domain"/>
</dbReference>
<evidence type="ECO:0000256" key="1">
    <source>
        <dbReference type="SAM" id="MobiDB-lite"/>
    </source>
</evidence>
<dbReference type="OrthoDB" id="7984201at2759"/>
<evidence type="ECO:0000313" key="3">
    <source>
        <dbReference type="EMBL" id="EJT78808.1"/>
    </source>
</evidence>
<dbReference type="Proteomes" id="UP000006039">
    <property type="component" value="Unassembled WGS sequence"/>
</dbReference>
<reference evidence="3" key="3">
    <citation type="submission" date="2010-09" db="EMBL/GenBank/DDBJ databases">
        <title>Annotation of Gaeumannomyces graminis var. tritici R3-111a-1.</title>
        <authorList>
            <consortium name="The Broad Institute Genome Sequencing Platform"/>
            <person name="Ma L.-J."/>
            <person name="Dead R."/>
            <person name="Young S.K."/>
            <person name="Zeng Q."/>
            <person name="Gargeya S."/>
            <person name="Fitzgerald M."/>
            <person name="Haas B."/>
            <person name="Abouelleil A."/>
            <person name="Alvarado L."/>
            <person name="Arachchi H.M."/>
            <person name="Berlin A."/>
            <person name="Brown A."/>
            <person name="Chapman S.B."/>
            <person name="Chen Z."/>
            <person name="Dunbar C."/>
            <person name="Freedman E."/>
            <person name="Gearin G."/>
            <person name="Gellesch M."/>
            <person name="Goldberg J."/>
            <person name="Griggs A."/>
            <person name="Gujja S."/>
            <person name="Heiman D."/>
            <person name="Howarth C."/>
            <person name="Larson L."/>
            <person name="Lui A."/>
            <person name="MacDonald P.J.P."/>
            <person name="Mehta T."/>
            <person name="Montmayeur A."/>
            <person name="Murphy C."/>
            <person name="Neiman D."/>
            <person name="Pearson M."/>
            <person name="Priest M."/>
            <person name="Roberts A."/>
            <person name="Saif S."/>
            <person name="Shea T."/>
            <person name="Shenoy N."/>
            <person name="Sisk P."/>
            <person name="Stolte C."/>
            <person name="Sykes S."/>
            <person name="Yandava C."/>
            <person name="Wortman J."/>
            <person name="Nusbaum C."/>
            <person name="Birren B."/>
        </authorList>
    </citation>
    <scope>NUCLEOTIDE SEQUENCE</scope>
    <source>
        <strain evidence="3">R3-111a-1</strain>
    </source>
</reference>
<dbReference type="eggNOG" id="ENOG502RUV2">
    <property type="taxonomic scope" value="Eukaryota"/>
</dbReference>
<evidence type="ECO:0000313" key="5">
    <source>
        <dbReference type="Proteomes" id="UP000006039"/>
    </source>
</evidence>
<dbReference type="PANTHER" id="PTHR13593:SF80">
    <property type="entry name" value="PLC-LIKE PHOSPHODIESTERASE"/>
    <property type="match status" value="1"/>
</dbReference>
<feature type="region of interest" description="Disordered" evidence="1">
    <location>
        <begin position="324"/>
        <end position="345"/>
    </location>
</feature>
<dbReference type="AlphaFoldDB" id="J3NRK2"/>
<reference evidence="5" key="1">
    <citation type="submission" date="2010-07" db="EMBL/GenBank/DDBJ databases">
        <title>The genome sequence of Gaeumannomyces graminis var. tritici strain R3-111a-1.</title>
        <authorList>
            <consortium name="The Broad Institute Genome Sequencing Platform"/>
            <person name="Ma L.-J."/>
            <person name="Dead R."/>
            <person name="Young S."/>
            <person name="Zeng Q."/>
            <person name="Koehrsen M."/>
            <person name="Alvarado L."/>
            <person name="Berlin A."/>
            <person name="Chapman S.B."/>
            <person name="Chen Z."/>
            <person name="Freedman E."/>
            <person name="Gellesch M."/>
            <person name="Goldberg J."/>
            <person name="Griggs A."/>
            <person name="Gujja S."/>
            <person name="Heilman E.R."/>
            <person name="Heiman D."/>
            <person name="Hepburn T."/>
            <person name="Howarth C."/>
            <person name="Jen D."/>
            <person name="Larson L."/>
            <person name="Mehta T."/>
            <person name="Neiman D."/>
            <person name="Pearson M."/>
            <person name="Roberts A."/>
            <person name="Saif S."/>
            <person name="Shea T."/>
            <person name="Shenoy N."/>
            <person name="Sisk P."/>
            <person name="Stolte C."/>
            <person name="Sykes S."/>
            <person name="Walk T."/>
            <person name="White J."/>
            <person name="Yandava C."/>
            <person name="Haas B."/>
            <person name="Nusbaum C."/>
            <person name="Birren B."/>
        </authorList>
    </citation>
    <scope>NUCLEOTIDE SEQUENCE [LARGE SCALE GENOMIC DNA]</scope>
    <source>
        <strain evidence="5">R3-111a-1</strain>
    </source>
</reference>
<dbReference type="STRING" id="644352.J3NRK2"/>
<reference evidence="4" key="5">
    <citation type="submission" date="2018-04" db="UniProtKB">
        <authorList>
            <consortium name="EnsemblFungi"/>
        </authorList>
    </citation>
    <scope>IDENTIFICATION</scope>
    <source>
        <strain evidence="4">R3-111a-1</strain>
    </source>
</reference>
<dbReference type="HOGENOM" id="CLU_037358_1_0_1"/>
<keyword evidence="5" id="KW-1185">Reference proteome</keyword>
<dbReference type="VEuPathDB" id="FungiDB:GGTG_03906"/>
<dbReference type="InterPro" id="IPR017946">
    <property type="entry name" value="PLC-like_Pdiesterase_TIM-brl"/>
</dbReference>
<reference evidence="4" key="4">
    <citation type="journal article" date="2015" name="G3 (Bethesda)">
        <title>Genome sequences of three phytopathogenic species of the Magnaporthaceae family of fungi.</title>
        <authorList>
            <person name="Okagaki L.H."/>
            <person name="Nunes C.C."/>
            <person name="Sailsbery J."/>
            <person name="Clay B."/>
            <person name="Brown D."/>
            <person name="John T."/>
            <person name="Oh Y."/>
            <person name="Young N."/>
            <person name="Fitzgerald M."/>
            <person name="Haas B.J."/>
            <person name="Zeng Q."/>
            <person name="Young S."/>
            <person name="Adiconis X."/>
            <person name="Fan L."/>
            <person name="Levin J.Z."/>
            <person name="Mitchell T.K."/>
            <person name="Okubara P.A."/>
            <person name="Farman M.L."/>
            <person name="Kohn L.M."/>
            <person name="Birren B."/>
            <person name="Ma L.-J."/>
            <person name="Dean R.A."/>
        </authorList>
    </citation>
    <scope>NUCLEOTIDE SEQUENCE</scope>
    <source>
        <strain evidence="4">R3-111a-1</strain>
    </source>
</reference>
<dbReference type="GeneID" id="20344364"/>
<dbReference type="PANTHER" id="PTHR13593">
    <property type="match status" value="1"/>
</dbReference>
<organism evidence="3">
    <name type="scientific">Gaeumannomyces tritici (strain R3-111a-1)</name>
    <name type="common">Wheat and barley take-all root rot fungus</name>
    <name type="synonym">Gaeumannomyces graminis var. tritici</name>
    <dbReference type="NCBI Taxonomy" id="644352"/>
    <lineage>
        <taxon>Eukaryota</taxon>
        <taxon>Fungi</taxon>
        <taxon>Dikarya</taxon>
        <taxon>Ascomycota</taxon>
        <taxon>Pezizomycotina</taxon>
        <taxon>Sordariomycetes</taxon>
        <taxon>Sordariomycetidae</taxon>
        <taxon>Magnaporthales</taxon>
        <taxon>Magnaporthaceae</taxon>
        <taxon>Gaeumannomyces</taxon>
    </lineage>
</organism>
<feature type="signal peptide" evidence="2">
    <location>
        <begin position="1"/>
        <end position="22"/>
    </location>
</feature>
<feature type="chain" id="PRO_5015094425" description="PLC-like phosphodiesterase" evidence="2">
    <location>
        <begin position="23"/>
        <end position="365"/>
    </location>
</feature>
<evidence type="ECO:0000256" key="2">
    <source>
        <dbReference type="SAM" id="SignalP"/>
    </source>
</evidence>
<dbReference type="GO" id="GO:0008081">
    <property type="term" value="F:phosphoric diester hydrolase activity"/>
    <property type="evidence" value="ECO:0007669"/>
    <property type="project" value="InterPro"/>
</dbReference>
<dbReference type="GO" id="GO:0006629">
    <property type="term" value="P:lipid metabolic process"/>
    <property type="evidence" value="ECO:0007669"/>
    <property type="project" value="InterPro"/>
</dbReference>
<feature type="compositionally biased region" description="Low complexity" evidence="1">
    <location>
        <begin position="324"/>
        <end position="341"/>
    </location>
</feature>
<sequence>MMVSSLRSSLAAALAFSAAVLASPSGIDARQASTACNNSPELCSRAYNTITHMGGHDSSFLRDASTGNSLAGNQFLNATIALSAGLRLLQAQIHVENGALKLCHTACSILDAGLLSDWLAAIKFWMDSNPNEVVTLLLVNSDNADAATFGVAYEKSGISKYGFVQASASATGNWPTLQSMISANTRLVSFIASITPNPTYPYLLSEFTYVFETEFLVTTATGFNCSLSRPGSAGTAASAISRNMMPLMNHFKYASLSSSIQIPAVSDIDTTNSPDTAKAGALGLHAATCRKEWGIRPTFVLVDFFDKGPAVDTADAMNSITPTGRKAASAAGGANGKSEGNQSKTRLSMGTGALVAFMAAAVFMF</sequence>
<evidence type="ECO:0000313" key="4">
    <source>
        <dbReference type="EnsemblFungi" id="EJT78808"/>
    </source>
</evidence>
<evidence type="ECO:0008006" key="6">
    <source>
        <dbReference type="Google" id="ProtNLM"/>
    </source>
</evidence>
<proteinExistence type="predicted"/>
<name>J3NRK2_GAET3</name>
<dbReference type="RefSeq" id="XP_009219953.1">
    <property type="nucleotide sequence ID" value="XM_009221689.1"/>
</dbReference>
<dbReference type="Pfam" id="PF26146">
    <property type="entry name" value="PI-PLC_X"/>
    <property type="match status" value="1"/>
</dbReference>
<dbReference type="Gene3D" id="3.20.20.190">
    <property type="entry name" value="Phosphatidylinositol (PI) phosphodiesterase"/>
    <property type="match status" value="1"/>
</dbReference>
<reference evidence="3" key="2">
    <citation type="submission" date="2010-07" db="EMBL/GenBank/DDBJ databases">
        <authorList>
            <consortium name="The Broad Institute Genome Sequencing Platform"/>
            <consortium name="Broad Institute Genome Sequencing Center for Infectious Disease"/>
            <person name="Ma L.-J."/>
            <person name="Dead R."/>
            <person name="Young S."/>
            <person name="Zeng Q."/>
            <person name="Koehrsen M."/>
            <person name="Alvarado L."/>
            <person name="Berlin A."/>
            <person name="Chapman S.B."/>
            <person name="Chen Z."/>
            <person name="Freedman E."/>
            <person name="Gellesch M."/>
            <person name="Goldberg J."/>
            <person name="Griggs A."/>
            <person name="Gujja S."/>
            <person name="Heilman E.R."/>
            <person name="Heiman D."/>
            <person name="Hepburn T."/>
            <person name="Howarth C."/>
            <person name="Jen D."/>
            <person name="Larson L."/>
            <person name="Mehta T."/>
            <person name="Neiman D."/>
            <person name="Pearson M."/>
            <person name="Roberts A."/>
            <person name="Saif S."/>
            <person name="Shea T."/>
            <person name="Shenoy N."/>
            <person name="Sisk P."/>
            <person name="Stolte C."/>
            <person name="Sykes S."/>
            <person name="Walk T."/>
            <person name="White J."/>
            <person name="Yandava C."/>
            <person name="Haas B."/>
            <person name="Nusbaum C."/>
            <person name="Birren B."/>
        </authorList>
    </citation>
    <scope>NUCLEOTIDE SEQUENCE</scope>
    <source>
        <strain evidence="3">R3-111a-1</strain>
    </source>
</reference>
<keyword evidence="2" id="KW-0732">Signal</keyword>
<dbReference type="EMBL" id="GL385396">
    <property type="protein sequence ID" value="EJT78808.1"/>
    <property type="molecule type" value="Genomic_DNA"/>
</dbReference>
<gene>
    <name evidence="4" type="primary">20344364</name>
    <name evidence="3" type="ORF">GGTG_03906</name>
</gene>